<sequence>MSETSIRQSKHRTFLLKMAKLTIKRSDSRQRSVPLRSSSVCVKQRPLSDLTETSVEATEASVSQDLTSTALQLQPDNRDSFSILPEQPQRSISERILPSQTRRTEVVTVQRPKKSVSWSNIEINHHAVVLGDNPSVSSGPPVALGPELLHTDSISLSEFEESHPPRREKFQMLLPRMIREDMLKDEGYGRADFREVEEVIRKVKKHRKASASASLWQKLRKASHSKGTLMRLKHLEADNRLAV</sequence>
<evidence type="ECO:0000313" key="2">
    <source>
        <dbReference type="EMBL" id="CAE0415455.1"/>
    </source>
</evidence>
<proteinExistence type="predicted"/>
<evidence type="ECO:0000256" key="1">
    <source>
        <dbReference type="SAM" id="MobiDB-lite"/>
    </source>
</evidence>
<name>A0A7S3PAN3_9STRA</name>
<dbReference type="EMBL" id="HBIM01015996">
    <property type="protein sequence ID" value="CAE0415455.1"/>
    <property type="molecule type" value="Transcribed_RNA"/>
</dbReference>
<reference evidence="2" key="1">
    <citation type="submission" date="2021-01" db="EMBL/GenBank/DDBJ databases">
        <authorList>
            <person name="Corre E."/>
            <person name="Pelletier E."/>
            <person name="Niang G."/>
            <person name="Scheremetjew M."/>
            <person name="Finn R."/>
            <person name="Kale V."/>
            <person name="Holt S."/>
            <person name="Cochrane G."/>
            <person name="Meng A."/>
            <person name="Brown T."/>
            <person name="Cohen L."/>
        </authorList>
    </citation>
    <scope>NUCLEOTIDE SEQUENCE</scope>
    <source>
        <strain evidence="2">CCMP127</strain>
    </source>
</reference>
<accession>A0A7S3PAN3</accession>
<feature type="region of interest" description="Disordered" evidence="1">
    <location>
        <begin position="74"/>
        <end position="98"/>
    </location>
</feature>
<organism evidence="2">
    <name type="scientific">Amphora coffeiformis</name>
    <dbReference type="NCBI Taxonomy" id="265554"/>
    <lineage>
        <taxon>Eukaryota</taxon>
        <taxon>Sar</taxon>
        <taxon>Stramenopiles</taxon>
        <taxon>Ochrophyta</taxon>
        <taxon>Bacillariophyta</taxon>
        <taxon>Bacillariophyceae</taxon>
        <taxon>Bacillariophycidae</taxon>
        <taxon>Thalassiophysales</taxon>
        <taxon>Catenulaceae</taxon>
        <taxon>Amphora</taxon>
    </lineage>
</organism>
<dbReference type="AlphaFoldDB" id="A0A7S3PAN3"/>
<gene>
    <name evidence="2" type="ORF">ACOF00016_LOCUS12563</name>
</gene>
<protein>
    <submittedName>
        <fullName evidence="2">Uncharacterized protein</fullName>
    </submittedName>
</protein>